<dbReference type="InterPro" id="IPR007330">
    <property type="entry name" value="MIT_dom"/>
</dbReference>
<evidence type="ECO:0000256" key="15">
    <source>
        <dbReference type="ARBA" id="ARBA00054810"/>
    </source>
</evidence>
<dbReference type="SUPFAM" id="SSF116846">
    <property type="entry name" value="MIT domain"/>
    <property type="match status" value="1"/>
</dbReference>
<evidence type="ECO:0000256" key="3">
    <source>
        <dbReference type="ARBA" id="ARBA00004502"/>
    </source>
</evidence>
<proteinExistence type="predicted"/>
<keyword evidence="13" id="KW-0443">Lipid metabolism</keyword>
<keyword evidence="6" id="KW-1017">Isopeptide bond</keyword>
<evidence type="ECO:0000256" key="5">
    <source>
        <dbReference type="ARBA" id="ARBA00022490"/>
    </source>
</evidence>
<evidence type="ECO:0000313" key="20">
    <source>
        <dbReference type="EMBL" id="EDO46176.1"/>
    </source>
</evidence>
<evidence type="ECO:0000256" key="14">
    <source>
        <dbReference type="ARBA" id="ARBA00023121"/>
    </source>
</evidence>
<dbReference type="GO" id="GO:0051301">
    <property type="term" value="P:cell division"/>
    <property type="evidence" value="ECO:0000318"/>
    <property type="project" value="GO_Central"/>
</dbReference>
<dbReference type="SMART" id="SM00745">
    <property type="entry name" value="MIT"/>
    <property type="match status" value="1"/>
</dbReference>
<keyword evidence="21" id="KW-1185">Reference proteome</keyword>
<dbReference type="PANTHER" id="PTHR21068">
    <property type="entry name" value="SPARTIN"/>
    <property type="match status" value="1"/>
</dbReference>
<evidence type="ECO:0000256" key="2">
    <source>
        <dbReference type="ARBA" id="ARBA00004496"/>
    </source>
</evidence>
<protein>
    <recommendedName>
        <fullName evidence="17">Spartin</fullName>
    </recommendedName>
</protein>
<dbReference type="Gene3D" id="1.20.58.80">
    <property type="entry name" value="Phosphotransferase system, lactose/cellobiose-type IIA subunit"/>
    <property type="match status" value="1"/>
</dbReference>
<evidence type="ECO:0000256" key="4">
    <source>
        <dbReference type="ARBA" id="ARBA00022448"/>
    </source>
</evidence>
<comment type="function">
    <text evidence="15">Lipophagy receptor that plays an important role in lipid droplet (LD) turnover in motor neurons. Localizes to LDs and interacts with components of the autophagy machinery, such as MAP1LC3A/C proteins to deliver LDs to autophagosomes for degradation via lipophagy. Lipid transfer protein required for lipid droplet degradation, including by lipophagy. Can bind and transfer all lipid species found in lipid droplets, from phospholipids to triglycerides and sterol esters but the direction of lipid transfer by spartin and its cargos are unknown. May be implicated in endosomal trafficking, or microtubule dynamics, or both. Participates in cytokinesis.</text>
</comment>
<feature type="domain" description="MIT" evidence="19">
    <location>
        <begin position="12"/>
        <end position="87"/>
    </location>
</feature>
<keyword evidence="7" id="KW-0597">Phosphoprotein</keyword>
<evidence type="ECO:0000256" key="17">
    <source>
        <dbReference type="ARBA" id="ARBA00067916"/>
    </source>
</evidence>
<evidence type="ECO:0000256" key="12">
    <source>
        <dbReference type="ARBA" id="ARBA00023055"/>
    </source>
</evidence>
<keyword evidence="5" id="KW-0963">Cytoplasm</keyword>
<keyword evidence="12" id="KW-0445">Lipid transport</keyword>
<dbReference type="eggNOG" id="KOG2709">
    <property type="taxonomic scope" value="Eukaryota"/>
</dbReference>
<dbReference type="GO" id="GO:0061724">
    <property type="term" value="P:lipophagy"/>
    <property type="evidence" value="ECO:0007669"/>
    <property type="project" value="UniProtKB-ARBA"/>
</dbReference>
<evidence type="ECO:0000256" key="8">
    <source>
        <dbReference type="ARBA" id="ARBA00022677"/>
    </source>
</evidence>
<evidence type="ECO:0000256" key="7">
    <source>
        <dbReference type="ARBA" id="ARBA00022553"/>
    </source>
</evidence>
<dbReference type="GO" id="GO:0005886">
    <property type="term" value="C:plasma membrane"/>
    <property type="evidence" value="ECO:0000318"/>
    <property type="project" value="GO_Central"/>
</dbReference>
<name>A7RQX2_NEMVE</name>
<keyword evidence="8" id="KW-0551">Lipid droplet</keyword>
<organism evidence="20 21">
    <name type="scientific">Nematostella vectensis</name>
    <name type="common">Starlet sea anemone</name>
    <dbReference type="NCBI Taxonomy" id="45351"/>
    <lineage>
        <taxon>Eukaryota</taxon>
        <taxon>Metazoa</taxon>
        <taxon>Cnidaria</taxon>
        <taxon>Anthozoa</taxon>
        <taxon>Hexacorallia</taxon>
        <taxon>Actiniaria</taxon>
        <taxon>Edwardsiidae</taxon>
        <taxon>Nematostella</taxon>
    </lineage>
</organism>
<evidence type="ECO:0000256" key="9">
    <source>
        <dbReference type="ARBA" id="ARBA00022843"/>
    </source>
</evidence>
<comment type="subunit">
    <text evidence="16">Interacts with ITCH and WWP1. Interacts (via MIT domain) with IST1; leading to the recruitment of SPART to midbodies. Interacts with MAP1LC3A and MAP1LC3C.</text>
</comment>
<gene>
    <name evidence="20" type="ORF">NEMVEDRAFT_v1g240041</name>
</gene>
<evidence type="ECO:0000313" key="21">
    <source>
        <dbReference type="Proteomes" id="UP000001593"/>
    </source>
</evidence>
<dbReference type="STRING" id="45351.A7RQX2"/>
<dbReference type="GO" id="GO:0006869">
    <property type="term" value="P:lipid transport"/>
    <property type="evidence" value="ECO:0007669"/>
    <property type="project" value="UniProtKB-KW"/>
</dbReference>
<dbReference type="Pfam" id="PF06911">
    <property type="entry name" value="Senescence"/>
    <property type="match status" value="2"/>
</dbReference>
<evidence type="ECO:0000259" key="19">
    <source>
        <dbReference type="SMART" id="SM00745"/>
    </source>
</evidence>
<dbReference type="Proteomes" id="UP000001593">
    <property type="component" value="Unassembled WGS sequence"/>
</dbReference>
<feature type="compositionally biased region" description="Polar residues" evidence="18">
    <location>
        <begin position="88"/>
        <end position="101"/>
    </location>
</feature>
<keyword evidence="9" id="KW-0832">Ubl conjugation</keyword>
<evidence type="ECO:0000256" key="10">
    <source>
        <dbReference type="ARBA" id="ARBA00022963"/>
    </source>
</evidence>
<keyword evidence="4" id="KW-0813">Transport</keyword>
<reference evidence="20 21" key="1">
    <citation type="journal article" date="2007" name="Science">
        <title>Sea anemone genome reveals ancestral eumetazoan gene repertoire and genomic organization.</title>
        <authorList>
            <person name="Putnam N.H."/>
            <person name="Srivastava M."/>
            <person name="Hellsten U."/>
            <person name="Dirks B."/>
            <person name="Chapman J."/>
            <person name="Salamov A."/>
            <person name="Terry A."/>
            <person name="Shapiro H."/>
            <person name="Lindquist E."/>
            <person name="Kapitonov V.V."/>
            <person name="Jurka J."/>
            <person name="Genikhovich G."/>
            <person name="Grigoriev I.V."/>
            <person name="Lucas S.M."/>
            <person name="Steele R.E."/>
            <person name="Finnerty J.R."/>
            <person name="Technau U."/>
            <person name="Martindale M.Q."/>
            <person name="Rokhsar D.S."/>
        </authorList>
    </citation>
    <scope>NUCLEOTIDE SEQUENCE [LARGE SCALE GENOMIC DNA]</scope>
    <source>
        <strain evidence="21">CH2 X CH6</strain>
    </source>
</reference>
<dbReference type="InterPro" id="IPR036181">
    <property type="entry name" value="MIT_dom_sf"/>
</dbReference>
<dbReference type="OMA" id="RKPESHY"/>
<keyword evidence="14" id="KW-0446">Lipid-binding</keyword>
<dbReference type="GO" id="GO:0005811">
    <property type="term" value="C:lipid droplet"/>
    <property type="evidence" value="ECO:0007669"/>
    <property type="project" value="UniProtKB-SubCell"/>
</dbReference>
<sequence>MATKTDDAPAKIKSYHDEGFRYINQGLECDEKGKNKEALQLYRKGVRSLVTGSSIYCRGSGKQYDDARQKQEKMKLAKEQVEERISALSSLDRASTNSSAKTGPPGEVEHATPDNGMWEDVNELLVLENAVKMFFVSEQGHVTTISQPQTLRAYQFIMYEEGCEQPPAFLQCSGWMFPMIPKRSPVLNTEPHTYMFPDITISASKSVQRPGSFASVGLILNPETPSSDMNRFERILRCYTDYHHYTPTPDDYQEIQAVSGTNQPAEYVASKSVAARPLPGAIRGQTQTEEEKGTWGEKVSKGILVGAELIAWGLMKGAQVGSHLVYKGGIKIRQNLRPNESPTEVDEKVQENIRHVKSVAGNMQRYLPESIGIPGNMQRYLPESIVIPGNMQRYLPESIGIPGNMQRYLPESIGIPGNMQRYLPESIGIPGNMQRYLPESIVIPGNMQRYLPESIGIPGNMQRYLPESIDTGWSSGPFSFRQKDCVLPDSVKSKTDNEKGEKVMQEAVKVAVTGAHGFASIYQSLETSWRMLYTSLQLATVETVDHKYGPAVGEATNNSMGALGFALQTAWNVDNLGVKALAKRTAKDTGKHMIKEAEKRYIVSADDQLARQ</sequence>
<dbReference type="PANTHER" id="PTHR21068:SF43">
    <property type="entry name" value="SPARTIN"/>
    <property type="match status" value="1"/>
</dbReference>
<dbReference type="GO" id="GO:0005737">
    <property type="term" value="C:cytoplasm"/>
    <property type="evidence" value="ECO:0007669"/>
    <property type="project" value="UniProtKB-SubCell"/>
</dbReference>
<evidence type="ECO:0000256" key="18">
    <source>
        <dbReference type="SAM" id="MobiDB-lite"/>
    </source>
</evidence>
<evidence type="ECO:0000256" key="1">
    <source>
        <dbReference type="ARBA" id="ARBA00004214"/>
    </source>
</evidence>
<dbReference type="FunFam" id="1.20.58.80:FF:000009">
    <property type="entry name" value="spartin isoform X1"/>
    <property type="match status" value="1"/>
</dbReference>
<dbReference type="EMBL" id="DS469529">
    <property type="protein sequence ID" value="EDO46176.1"/>
    <property type="molecule type" value="Genomic_DNA"/>
</dbReference>
<dbReference type="GO" id="GO:0030496">
    <property type="term" value="C:midbody"/>
    <property type="evidence" value="ECO:0007669"/>
    <property type="project" value="UniProtKB-SubCell"/>
</dbReference>
<dbReference type="HOGENOM" id="CLU_019310_0_0_1"/>
<dbReference type="GO" id="GO:0016042">
    <property type="term" value="P:lipid catabolic process"/>
    <property type="evidence" value="ECO:0007669"/>
    <property type="project" value="UniProtKB-KW"/>
</dbReference>
<evidence type="ECO:0000256" key="13">
    <source>
        <dbReference type="ARBA" id="ARBA00023098"/>
    </source>
</evidence>
<dbReference type="InParanoid" id="A7RQX2"/>
<dbReference type="PhylomeDB" id="A7RQX2"/>
<dbReference type="AlphaFoldDB" id="A7RQX2"/>
<evidence type="ECO:0000256" key="6">
    <source>
        <dbReference type="ARBA" id="ARBA00022499"/>
    </source>
</evidence>
<keyword evidence="11" id="KW-0007">Acetylation</keyword>
<comment type="subcellular location">
    <subcellularLocation>
        <location evidence="2">Cytoplasm</location>
    </subcellularLocation>
    <subcellularLocation>
        <location evidence="3">Lipid droplet</location>
    </subcellularLocation>
    <subcellularLocation>
        <location evidence="1">Midbody</location>
    </subcellularLocation>
</comment>
<evidence type="ECO:0000256" key="16">
    <source>
        <dbReference type="ARBA" id="ARBA00064034"/>
    </source>
</evidence>
<evidence type="ECO:0000256" key="11">
    <source>
        <dbReference type="ARBA" id="ARBA00022990"/>
    </source>
</evidence>
<accession>A7RQX2</accession>
<dbReference type="GO" id="GO:0008289">
    <property type="term" value="F:lipid binding"/>
    <property type="evidence" value="ECO:0007669"/>
    <property type="project" value="UniProtKB-KW"/>
</dbReference>
<dbReference type="InterPro" id="IPR009686">
    <property type="entry name" value="Senescence/spartin_C"/>
</dbReference>
<keyword evidence="10" id="KW-0442">Lipid degradation</keyword>
<feature type="region of interest" description="Disordered" evidence="18">
    <location>
        <begin position="88"/>
        <end position="115"/>
    </location>
</feature>
<dbReference type="InterPro" id="IPR045036">
    <property type="entry name" value="Spartin-like"/>
</dbReference>